<reference evidence="1" key="1">
    <citation type="submission" date="2022-07" db="EMBL/GenBank/DDBJ databases">
        <title>Fungi with potential for degradation of polypropylene.</title>
        <authorList>
            <person name="Gostincar C."/>
        </authorList>
    </citation>
    <scope>NUCLEOTIDE SEQUENCE</scope>
    <source>
        <strain evidence="1">EXF-13287</strain>
    </source>
</reference>
<dbReference type="Proteomes" id="UP001174691">
    <property type="component" value="Unassembled WGS sequence"/>
</dbReference>
<proteinExistence type="predicted"/>
<protein>
    <submittedName>
        <fullName evidence="1">Uncharacterized protein</fullName>
    </submittedName>
</protein>
<dbReference type="EMBL" id="JANBVN010000210">
    <property type="protein sequence ID" value="KAJ9133026.1"/>
    <property type="molecule type" value="Genomic_DNA"/>
</dbReference>
<accession>A0AA38R3L3</accession>
<dbReference type="AlphaFoldDB" id="A0AA38R3L3"/>
<comment type="caution">
    <text evidence="1">The sequence shown here is derived from an EMBL/GenBank/DDBJ whole genome shotgun (WGS) entry which is preliminary data.</text>
</comment>
<name>A0AA38R3L3_9PEZI</name>
<organism evidence="1 2">
    <name type="scientific">Coniochaeta hoffmannii</name>
    <dbReference type="NCBI Taxonomy" id="91930"/>
    <lineage>
        <taxon>Eukaryota</taxon>
        <taxon>Fungi</taxon>
        <taxon>Dikarya</taxon>
        <taxon>Ascomycota</taxon>
        <taxon>Pezizomycotina</taxon>
        <taxon>Sordariomycetes</taxon>
        <taxon>Sordariomycetidae</taxon>
        <taxon>Coniochaetales</taxon>
        <taxon>Coniochaetaceae</taxon>
        <taxon>Coniochaeta</taxon>
    </lineage>
</organism>
<sequence>MASPTFSVENVLASLRSPGFYSEADPEVGERASEQFHNETTEPGLKFFEDNFVKNERIAGVLKALFPHCYLIAYRKFANDPTRVFQFRRGGAKADGEIVVLLWPPGSEVIYYSDSLSHDTLQHAVTHDNGLWRVAEAALAKLGKGTRIPLKQGGLTIHDGRTLVTFHSGRPIAASFAGKEFLKKWDWTMVKRRVEFPSTVEGIRQ</sequence>
<gene>
    <name evidence="1" type="ORF">NKR19_g9197</name>
</gene>
<evidence type="ECO:0000313" key="2">
    <source>
        <dbReference type="Proteomes" id="UP001174691"/>
    </source>
</evidence>
<keyword evidence="2" id="KW-1185">Reference proteome</keyword>
<evidence type="ECO:0000313" key="1">
    <source>
        <dbReference type="EMBL" id="KAJ9133026.1"/>
    </source>
</evidence>